<name>A0A2M4B549_9DIPT</name>
<evidence type="ECO:0000256" key="1">
    <source>
        <dbReference type="SAM" id="SignalP"/>
    </source>
</evidence>
<organism evidence="2">
    <name type="scientific">Anopheles triannulatus</name>
    <dbReference type="NCBI Taxonomy" id="58253"/>
    <lineage>
        <taxon>Eukaryota</taxon>
        <taxon>Metazoa</taxon>
        <taxon>Ecdysozoa</taxon>
        <taxon>Arthropoda</taxon>
        <taxon>Hexapoda</taxon>
        <taxon>Insecta</taxon>
        <taxon>Pterygota</taxon>
        <taxon>Neoptera</taxon>
        <taxon>Endopterygota</taxon>
        <taxon>Diptera</taxon>
        <taxon>Nematocera</taxon>
        <taxon>Culicoidea</taxon>
        <taxon>Culicidae</taxon>
        <taxon>Anophelinae</taxon>
        <taxon>Anopheles</taxon>
    </lineage>
</organism>
<dbReference type="AlphaFoldDB" id="A0A2M4B549"/>
<accession>A0A2M4B549</accession>
<dbReference type="EMBL" id="GGFK01014607">
    <property type="protein sequence ID" value="MBW47928.1"/>
    <property type="molecule type" value="Transcribed_RNA"/>
</dbReference>
<evidence type="ECO:0000313" key="2">
    <source>
        <dbReference type="EMBL" id="MBW47928.1"/>
    </source>
</evidence>
<feature type="chain" id="PRO_5014908475" evidence="1">
    <location>
        <begin position="25"/>
        <end position="74"/>
    </location>
</feature>
<reference evidence="2" key="1">
    <citation type="submission" date="2018-01" db="EMBL/GenBank/DDBJ databases">
        <title>An insight into the sialome of Amazonian anophelines.</title>
        <authorList>
            <person name="Ribeiro J.M."/>
            <person name="Scarpassa V."/>
            <person name="Calvo E."/>
        </authorList>
    </citation>
    <scope>NUCLEOTIDE SEQUENCE</scope>
    <source>
        <tissue evidence="2">Salivary glands</tissue>
    </source>
</reference>
<proteinExistence type="predicted"/>
<protein>
    <submittedName>
        <fullName evidence="2">Putative secreted protein</fullName>
    </submittedName>
</protein>
<keyword evidence="1" id="KW-0732">Signal</keyword>
<feature type="signal peptide" evidence="1">
    <location>
        <begin position="1"/>
        <end position="24"/>
    </location>
</feature>
<sequence>MHAPSLALHWPSLGLSWHLPLSFAAWSALSFFRARDPPLGKHPLTPGNQPVSVPTIKQRKAPAMLGGLTWTWWW</sequence>